<protein>
    <submittedName>
        <fullName evidence="1">Uncharacterized protein</fullName>
    </submittedName>
</protein>
<gene>
    <name evidence="1" type="ORF">K9S39_09425</name>
</gene>
<dbReference type="Proteomes" id="UP000830115">
    <property type="component" value="Chromosome"/>
</dbReference>
<dbReference type="EMBL" id="CP086322">
    <property type="protein sequence ID" value="UQA92038.1"/>
    <property type="molecule type" value="Genomic_DNA"/>
</dbReference>
<evidence type="ECO:0000313" key="2">
    <source>
        <dbReference type="Proteomes" id="UP000830115"/>
    </source>
</evidence>
<sequence>MSPAVVEFMEDLATDVAKQRAFREAPEQYLADSRLPEQQRQAVLSGEAEQVRSMMAEHSSVKERPGAIIVVVAIAPDED</sequence>
<dbReference type="RefSeq" id="WP_248862858.1">
    <property type="nucleotide sequence ID" value="NZ_CP086322.1"/>
</dbReference>
<name>A0ABY4M4C4_9ACTN</name>
<evidence type="ECO:0000313" key="1">
    <source>
        <dbReference type="EMBL" id="UQA92038.1"/>
    </source>
</evidence>
<proteinExistence type="predicted"/>
<organism evidence="1 2">
    <name type="scientific">Streptomyces halobius</name>
    <dbReference type="NCBI Taxonomy" id="2879846"/>
    <lineage>
        <taxon>Bacteria</taxon>
        <taxon>Bacillati</taxon>
        <taxon>Actinomycetota</taxon>
        <taxon>Actinomycetes</taxon>
        <taxon>Kitasatosporales</taxon>
        <taxon>Streptomycetaceae</taxon>
        <taxon>Streptomyces</taxon>
    </lineage>
</organism>
<keyword evidence="2" id="KW-1185">Reference proteome</keyword>
<reference evidence="1" key="1">
    <citation type="submission" date="2021-10" db="EMBL/GenBank/DDBJ databases">
        <title>Streptomyces nigrumlapis sp.nov.,an antimicrobial producing actinobacterium isolated from Black Gobi rocks.</title>
        <authorList>
            <person name="Wen Y."/>
            <person name="Zhang W."/>
            <person name="Liu X.G."/>
        </authorList>
    </citation>
    <scope>NUCLEOTIDE SEQUENCE</scope>
    <source>
        <strain evidence="1">ST13-2-2</strain>
    </source>
</reference>
<accession>A0ABY4M4C4</accession>